<organism evidence="3 4">
    <name type="scientific">Coleophoma crateriformis</name>
    <dbReference type="NCBI Taxonomy" id="565419"/>
    <lineage>
        <taxon>Eukaryota</taxon>
        <taxon>Fungi</taxon>
        <taxon>Dikarya</taxon>
        <taxon>Ascomycota</taxon>
        <taxon>Pezizomycotina</taxon>
        <taxon>Leotiomycetes</taxon>
        <taxon>Helotiales</taxon>
        <taxon>Dermateaceae</taxon>
        <taxon>Coleophoma</taxon>
    </lineage>
</organism>
<feature type="transmembrane region" description="Helical" evidence="1">
    <location>
        <begin position="440"/>
        <end position="467"/>
    </location>
</feature>
<dbReference type="OrthoDB" id="3021074at2759"/>
<keyword evidence="1" id="KW-0472">Membrane</keyword>
<dbReference type="EMBL" id="PDLN01000005">
    <property type="protein sequence ID" value="RDW85930.1"/>
    <property type="molecule type" value="Genomic_DNA"/>
</dbReference>
<keyword evidence="1" id="KW-0812">Transmembrane</keyword>
<feature type="chain" id="PRO_5017811713" evidence="2">
    <location>
        <begin position="19"/>
        <end position="634"/>
    </location>
</feature>
<evidence type="ECO:0000256" key="1">
    <source>
        <dbReference type="SAM" id="Phobius"/>
    </source>
</evidence>
<evidence type="ECO:0000313" key="4">
    <source>
        <dbReference type="Proteomes" id="UP000256328"/>
    </source>
</evidence>
<evidence type="ECO:0000256" key="2">
    <source>
        <dbReference type="SAM" id="SignalP"/>
    </source>
</evidence>
<accession>A0A3D8SHY2</accession>
<name>A0A3D8SHY2_9HELO</name>
<proteinExistence type="predicted"/>
<feature type="transmembrane region" description="Helical" evidence="1">
    <location>
        <begin position="487"/>
        <end position="506"/>
    </location>
</feature>
<keyword evidence="4" id="KW-1185">Reference proteome</keyword>
<dbReference type="Proteomes" id="UP000256328">
    <property type="component" value="Unassembled WGS sequence"/>
</dbReference>
<feature type="transmembrane region" description="Helical" evidence="1">
    <location>
        <begin position="249"/>
        <end position="269"/>
    </location>
</feature>
<feature type="transmembrane region" description="Helical" evidence="1">
    <location>
        <begin position="196"/>
        <end position="216"/>
    </location>
</feature>
<sequence length="634" mass="70813">MWSLWFLVVFRILSLVAATNQSSIYHSISVQPPPSQWSTGEPYTTLNPAGPTPTLVTITTSIQVFPTKNAFVATGLPVAPAPPNIYADNRPIIIDGIPGFEYVPLYQWDVKQSPAYTINLTDDSVAVQCWYPISGNYCRLPRILFYITIAAAVLLRAHLPWLYLGALAASLTYSGVAAIHACLLVWRGPAAGELDLIALLAILSVSCITMVPLITWSSTIRTAGRPDLQRRENDERPKEIKEIDASARIILIFWGFLVTVGFMSAFIALQEIPSNQNAGHWDLSVGSQQQNFSCSPSSGRLNVTAGQAAAFEGYGYVHFNFFMVTQEFVHANNCQNPCSIPEGGVALFRQESDLVLLREHDRSFLEATHGDSTSQLRELKFIFEYTYKWAYLIIYILLEGVWTVCFGRNTPSQTRTILYGAISRPRIFTRQQQPGRTQRLVALIIALGAYLWSVLIVVIAIPLLIVNMVVVEIYLSEIPQSETSNHIGAWSSYASTALILLAPLLARSYETVKAAILQMGGKIISKLPNIIWFKMNPQLDTEDPSQREKDRIVKHDVYAGALQSTKTVLEAAGEFIFANRFYQRAKSEWKELVNFIKDPDHDWVVYWEMYGPDGTGSPKMYQQSGMQTVCMPGM</sequence>
<comment type="caution">
    <text evidence="3">The sequence shown here is derived from an EMBL/GenBank/DDBJ whole genome shotgun (WGS) entry which is preliminary data.</text>
</comment>
<dbReference type="AlphaFoldDB" id="A0A3D8SHY2"/>
<reference evidence="3 4" key="1">
    <citation type="journal article" date="2018" name="IMA Fungus">
        <title>IMA Genome-F 9: Draft genome sequence of Annulohypoxylon stygium, Aspergillus mulundensis, Berkeleyomyces basicola (syn. Thielaviopsis basicola), Ceratocystis smalleyi, two Cercospora beticola strains, Coleophoma cylindrospora, Fusarium fracticaudum, Phialophora cf. hyalina, and Morchella septimelata.</title>
        <authorList>
            <person name="Wingfield B.D."/>
            <person name="Bills G.F."/>
            <person name="Dong Y."/>
            <person name="Huang W."/>
            <person name="Nel W.J."/>
            <person name="Swalarsk-Parry B.S."/>
            <person name="Vaghefi N."/>
            <person name="Wilken P.M."/>
            <person name="An Z."/>
            <person name="de Beer Z.W."/>
            <person name="De Vos L."/>
            <person name="Chen L."/>
            <person name="Duong T.A."/>
            <person name="Gao Y."/>
            <person name="Hammerbacher A."/>
            <person name="Kikkert J.R."/>
            <person name="Li Y."/>
            <person name="Li H."/>
            <person name="Li K."/>
            <person name="Li Q."/>
            <person name="Liu X."/>
            <person name="Ma X."/>
            <person name="Naidoo K."/>
            <person name="Pethybridge S.J."/>
            <person name="Sun J."/>
            <person name="Steenkamp E.T."/>
            <person name="van der Nest M.A."/>
            <person name="van Wyk S."/>
            <person name="Wingfield M.J."/>
            <person name="Xiong C."/>
            <person name="Yue Q."/>
            <person name="Zhang X."/>
        </authorList>
    </citation>
    <scope>NUCLEOTIDE SEQUENCE [LARGE SCALE GENOMIC DNA]</scope>
    <source>
        <strain evidence="3 4">BP5796</strain>
    </source>
</reference>
<keyword evidence="2" id="KW-0732">Signal</keyword>
<keyword evidence="1" id="KW-1133">Transmembrane helix</keyword>
<feature type="signal peptide" evidence="2">
    <location>
        <begin position="1"/>
        <end position="18"/>
    </location>
</feature>
<evidence type="ECO:0000313" key="3">
    <source>
        <dbReference type="EMBL" id="RDW85930.1"/>
    </source>
</evidence>
<feature type="transmembrane region" description="Helical" evidence="1">
    <location>
        <begin position="389"/>
        <end position="407"/>
    </location>
</feature>
<gene>
    <name evidence="3" type="ORF">BP5796_04255</name>
</gene>
<protein>
    <submittedName>
        <fullName evidence="3">Uncharacterized protein</fullName>
    </submittedName>
</protein>